<keyword evidence="1" id="KW-0548">Nucleotidyltransferase</keyword>
<protein>
    <submittedName>
        <fullName evidence="1">RNA-directed DNA polymerase, eukaryota, reverse transcriptase zinc-binding domain protein</fullName>
    </submittedName>
</protein>
<keyword evidence="1" id="KW-0808">Transferase</keyword>
<dbReference type="AlphaFoldDB" id="A0A699GXN5"/>
<keyword evidence="1" id="KW-0695">RNA-directed DNA polymerase</keyword>
<reference evidence="1" key="1">
    <citation type="journal article" date="2019" name="Sci. Rep.">
        <title>Draft genome of Tanacetum cinerariifolium, the natural source of mosquito coil.</title>
        <authorList>
            <person name="Yamashiro T."/>
            <person name="Shiraishi A."/>
            <person name="Satake H."/>
            <person name="Nakayama K."/>
        </authorList>
    </citation>
    <scope>NUCLEOTIDE SEQUENCE</scope>
</reference>
<accession>A0A699GXN5</accession>
<dbReference type="EMBL" id="BKCJ010077429">
    <property type="protein sequence ID" value="GEW86079.1"/>
    <property type="molecule type" value="Genomic_DNA"/>
</dbReference>
<dbReference type="Gene3D" id="3.30.70.330">
    <property type="match status" value="1"/>
</dbReference>
<dbReference type="SUPFAM" id="SSF54928">
    <property type="entry name" value="RNA-binding domain, RBD"/>
    <property type="match status" value="1"/>
</dbReference>
<dbReference type="GO" id="GO:0003964">
    <property type="term" value="F:RNA-directed DNA polymerase activity"/>
    <property type="evidence" value="ECO:0007669"/>
    <property type="project" value="UniProtKB-KW"/>
</dbReference>
<dbReference type="GO" id="GO:0003676">
    <property type="term" value="F:nucleic acid binding"/>
    <property type="evidence" value="ECO:0007669"/>
    <property type="project" value="InterPro"/>
</dbReference>
<dbReference type="CDD" id="cd00590">
    <property type="entry name" value="RRM_SF"/>
    <property type="match status" value="1"/>
</dbReference>
<evidence type="ECO:0000313" key="1">
    <source>
        <dbReference type="EMBL" id="GEW86079.1"/>
    </source>
</evidence>
<sequence length="260" mass="29600">MEKARSNRYMSDLETSKISLQSKFDQTSKISKSVFISNFLDDCTSMDLWKVCNDYATLVDVFILNKKSKAGKRFAFFRFIKVLNFGIQDGDRKITWVKWSKVLASKKYGGLGVSSFYALNQALLFKWVWCYLSHDNSLWSRVISAIHGLNGQVLSTAFNSTWSFSINEVNSLKDKGVDLISHCKIKVGKDTCTSFWNDLWIGDSLLKLSFPRLYALEGTKHVSVADKMRTSISFSFRRPVQGGVESQQHDHLSILLDSVI</sequence>
<comment type="caution">
    <text evidence="1">The sequence shown here is derived from an EMBL/GenBank/DDBJ whole genome shotgun (WGS) entry which is preliminary data.</text>
</comment>
<organism evidence="1">
    <name type="scientific">Tanacetum cinerariifolium</name>
    <name type="common">Dalmatian daisy</name>
    <name type="synonym">Chrysanthemum cinerariifolium</name>
    <dbReference type="NCBI Taxonomy" id="118510"/>
    <lineage>
        <taxon>Eukaryota</taxon>
        <taxon>Viridiplantae</taxon>
        <taxon>Streptophyta</taxon>
        <taxon>Embryophyta</taxon>
        <taxon>Tracheophyta</taxon>
        <taxon>Spermatophyta</taxon>
        <taxon>Magnoliopsida</taxon>
        <taxon>eudicotyledons</taxon>
        <taxon>Gunneridae</taxon>
        <taxon>Pentapetalae</taxon>
        <taxon>asterids</taxon>
        <taxon>campanulids</taxon>
        <taxon>Asterales</taxon>
        <taxon>Asteraceae</taxon>
        <taxon>Asteroideae</taxon>
        <taxon>Anthemideae</taxon>
        <taxon>Anthemidinae</taxon>
        <taxon>Tanacetum</taxon>
    </lineage>
</organism>
<dbReference type="InterPro" id="IPR035979">
    <property type="entry name" value="RBD_domain_sf"/>
</dbReference>
<proteinExistence type="predicted"/>
<name>A0A699GXN5_TANCI</name>
<gene>
    <name evidence="1" type="ORF">Tci_258055</name>
</gene>
<dbReference type="InterPro" id="IPR012677">
    <property type="entry name" value="Nucleotide-bd_a/b_plait_sf"/>
</dbReference>